<keyword evidence="2" id="KW-1185">Reference proteome</keyword>
<keyword evidence="1" id="KW-0472">Membrane</keyword>
<keyword evidence="1" id="KW-0812">Transmembrane</keyword>
<accession>A0A915IKC3</accession>
<reference evidence="3" key="1">
    <citation type="submission" date="2022-11" db="UniProtKB">
        <authorList>
            <consortium name="WormBaseParasite"/>
        </authorList>
    </citation>
    <scope>IDENTIFICATION</scope>
</reference>
<proteinExistence type="predicted"/>
<dbReference type="Proteomes" id="UP000887565">
    <property type="component" value="Unplaced"/>
</dbReference>
<dbReference type="AlphaFoldDB" id="A0A915IKC3"/>
<sequence length="144" mass="16041">MAPTSAQSVTPTQPQLVITTRPVLGVAPSASSAPSFEPHLPSEATGLPNYTHFQTTDSPHCITLAMPRHPPRIDPSVEFFTPRMLHEMVLINFFCLLGVHLTMAIHIRTTNASLALYQYFRDHYRPTYQKQQPPVSHDVAALIL</sequence>
<evidence type="ECO:0000256" key="1">
    <source>
        <dbReference type="SAM" id="Phobius"/>
    </source>
</evidence>
<evidence type="ECO:0000313" key="3">
    <source>
        <dbReference type="WBParaSite" id="nRc.2.0.1.t14270-RA"/>
    </source>
</evidence>
<feature type="transmembrane region" description="Helical" evidence="1">
    <location>
        <begin position="89"/>
        <end position="107"/>
    </location>
</feature>
<protein>
    <submittedName>
        <fullName evidence="3">Uncharacterized protein</fullName>
    </submittedName>
</protein>
<name>A0A915IKC3_ROMCU</name>
<dbReference type="WBParaSite" id="nRc.2.0.1.t14270-RA">
    <property type="protein sequence ID" value="nRc.2.0.1.t14270-RA"/>
    <property type="gene ID" value="nRc.2.0.1.g14270"/>
</dbReference>
<keyword evidence="1" id="KW-1133">Transmembrane helix</keyword>
<evidence type="ECO:0000313" key="2">
    <source>
        <dbReference type="Proteomes" id="UP000887565"/>
    </source>
</evidence>
<organism evidence="2 3">
    <name type="scientific">Romanomermis culicivorax</name>
    <name type="common">Nematode worm</name>
    <dbReference type="NCBI Taxonomy" id="13658"/>
    <lineage>
        <taxon>Eukaryota</taxon>
        <taxon>Metazoa</taxon>
        <taxon>Ecdysozoa</taxon>
        <taxon>Nematoda</taxon>
        <taxon>Enoplea</taxon>
        <taxon>Dorylaimia</taxon>
        <taxon>Mermithida</taxon>
        <taxon>Mermithoidea</taxon>
        <taxon>Mermithidae</taxon>
        <taxon>Romanomermis</taxon>
    </lineage>
</organism>